<keyword evidence="1" id="KW-1133">Transmembrane helix</keyword>
<accession>T1JQZ2</accession>
<proteinExistence type="predicted"/>
<dbReference type="EnsemblMetazoa" id="tetur01g05020.1">
    <property type="protein sequence ID" value="tetur01g05020.1"/>
    <property type="gene ID" value="tetur01g05020"/>
</dbReference>
<evidence type="ECO:0000313" key="3">
    <source>
        <dbReference type="Proteomes" id="UP000015104"/>
    </source>
</evidence>
<evidence type="ECO:0000256" key="1">
    <source>
        <dbReference type="SAM" id="Phobius"/>
    </source>
</evidence>
<protein>
    <submittedName>
        <fullName evidence="2">Uncharacterized protein</fullName>
    </submittedName>
</protein>
<organism evidence="2 3">
    <name type="scientific">Tetranychus urticae</name>
    <name type="common">Two-spotted spider mite</name>
    <dbReference type="NCBI Taxonomy" id="32264"/>
    <lineage>
        <taxon>Eukaryota</taxon>
        <taxon>Metazoa</taxon>
        <taxon>Ecdysozoa</taxon>
        <taxon>Arthropoda</taxon>
        <taxon>Chelicerata</taxon>
        <taxon>Arachnida</taxon>
        <taxon>Acari</taxon>
        <taxon>Acariformes</taxon>
        <taxon>Trombidiformes</taxon>
        <taxon>Prostigmata</taxon>
        <taxon>Eleutherengona</taxon>
        <taxon>Raphignathae</taxon>
        <taxon>Tetranychoidea</taxon>
        <taxon>Tetranychidae</taxon>
        <taxon>Tetranychus</taxon>
    </lineage>
</organism>
<keyword evidence="3" id="KW-1185">Reference proteome</keyword>
<dbReference type="AlphaFoldDB" id="T1JQZ2"/>
<evidence type="ECO:0000313" key="2">
    <source>
        <dbReference type="EnsemblMetazoa" id="tetur01g05020.1"/>
    </source>
</evidence>
<dbReference type="HOGENOM" id="CLU_3392768_0_0_1"/>
<reference evidence="3" key="1">
    <citation type="submission" date="2011-08" db="EMBL/GenBank/DDBJ databases">
        <authorList>
            <person name="Rombauts S."/>
        </authorList>
    </citation>
    <scope>NUCLEOTIDE SEQUENCE</scope>
    <source>
        <strain evidence="3">London</strain>
    </source>
</reference>
<feature type="transmembrane region" description="Helical" evidence="1">
    <location>
        <begin position="12"/>
        <end position="30"/>
    </location>
</feature>
<sequence>MNGNPDKNSPYPMLIIISISLLIIITNSISHL</sequence>
<keyword evidence="1" id="KW-0472">Membrane</keyword>
<name>T1JQZ2_TETUR</name>
<keyword evidence="1" id="KW-0812">Transmembrane</keyword>
<dbReference type="Proteomes" id="UP000015104">
    <property type="component" value="Unassembled WGS sequence"/>
</dbReference>
<dbReference type="EMBL" id="CAEY01000442">
    <property type="status" value="NOT_ANNOTATED_CDS"/>
    <property type="molecule type" value="Genomic_DNA"/>
</dbReference>
<reference evidence="2" key="2">
    <citation type="submission" date="2015-06" db="UniProtKB">
        <authorList>
            <consortium name="EnsemblMetazoa"/>
        </authorList>
    </citation>
    <scope>IDENTIFICATION</scope>
</reference>